<reference evidence="3 4" key="1">
    <citation type="submission" date="2019-10" db="EMBL/GenBank/DDBJ databases">
        <title>Two novel species isolated from a subtropical stream in China.</title>
        <authorList>
            <person name="Lu H."/>
        </authorList>
    </citation>
    <scope>NUCLEOTIDE SEQUENCE [LARGE SCALE GENOMIC DNA]</scope>
    <source>
        <strain evidence="3 4">FT103W</strain>
    </source>
</reference>
<dbReference type="RefSeq" id="WP_152801460.1">
    <property type="nucleotide sequence ID" value="NZ_WHUF01000001.1"/>
</dbReference>
<accession>A0A843SCK0</accession>
<dbReference type="InterPro" id="IPR048350">
    <property type="entry name" value="S-Me-THD-like_C"/>
</dbReference>
<evidence type="ECO:0000313" key="4">
    <source>
        <dbReference type="Proteomes" id="UP000444318"/>
    </source>
</evidence>
<protein>
    <submittedName>
        <fullName evidence="3">DUF917 family protein</fullName>
    </submittedName>
</protein>
<dbReference type="Gene3D" id="2.40.390.10">
    <property type="entry name" value="CV3147-like"/>
    <property type="match status" value="1"/>
</dbReference>
<dbReference type="Pfam" id="PF06032">
    <property type="entry name" value="S-Me-THD_N"/>
    <property type="match status" value="1"/>
</dbReference>
<dbReference type="AlphaFoldDB" id="A0A843SCK0"/>
<evidence type="ECO:0000259" key="1">
    <source>
        <dbReference type="Pfam" id="PF06032"/>
    </source>
</evidence>
<keyword evidence="4" id="KW-1185">Reference proteome</keyword>
<evidence type="ECO:0000313" key="3">
    <source>
        <dbReference type="EMBL" id="MQA18427.1"/>
    </source>
</evidence>
<comment type="caution">
    <text evidence="3">The sequence shown here is derived from an EMBL/GenBank/DDBJ whole genome shotgun (WGS) entry which is preliminary data.</text>
</comment>
<proteinExistence type="predicted"/>
<dbReference type="SUPFAM" id="SSF160991">
    <property type="entry name" value="CV3147-like"/>
    <property type="match status" value="1"/>
</dbReference>
<dbReference type="Proteomes" id="UP000444318">
    <property type="component" value="Unassembled WGS sequence"/>
</dbReference>
<sequence>MAFELKQSDLEALLQGGCFFGSGGGGTITSARHLAQNFIAGDYYPAASVRVIDVADASKGDAVMVAYLGAPVAINQVRYPDGPVKAVAMIKEHLEKQGRTLAYIVPPESGALGFVVACLVAAHFGLEVIDADGAGRAVPSLPMLTFAAEGINPRPTMLVSQEGLQVELNVTPRGEVNGCSQHQQDVAAIIEQMVRPIVAEQEFGQFGGLSMWVMDSGELARALPIRGTLGRALRLGRLLQQRELGTAAEVVHYLEEKAGLGARSLFGPGRITAVKEDTTGGFDVGKVSIESDDGLCTVVYQNESLLAWNSAQGQPIGMAPDSLAYFVEGEGQQVFSNGDLLLADGTLNPQVQGRPVSVIGIAAAAPLRIPGGLILDSFMEQVGKLGYLGPYLPLFDNGGVK</sequence>
<dbReference type="Pfam" id="PF20906">
    <property type="entry name" value="S-Me-THD_C"/>
    <property type="match status" value="1"/>
</dbReference>
<dbReference type="InterPro" id="IPR027479">
    <property type="entry name" value="S-Me-THD_N_sf"/>
</dbReference>
<dbReference type="Gene3D" id="3.40.1610.10">
    <property type="entry name" value="CV3147-like domain"/>
    <property type="match status" value="1"/>
</dbReference>
<evidence type="ECO:0000259" key="2">
    <source>
        <dbReference type="Pfam" id="PF20906"/>
    </source>
</evidence>
<dbReference type="InterPro" id="IPR010318">
    <property type="entry name" value="S-Me-THD_N"/>
</dbReference>
<dbReference type="InterPro" id="IPR024071">
    <property type="entry name" value="S-Me-THD_C_sf"/>
</dbReference>
<gene>
    <name evidence="3" type="ORF">GEV01_02740</name>
</gene>
<feature type="domain" description="S-Me-THD-like C-terminal" evidence="2">
    <location>
        <begin position="189"/>
        <end position="374"/>
    </location>
</feature>
<dbReference type="EMBL" id="WHUF01000001">
    <property type="protein sequence ID" value="MQA18427.1"/>
    <property type="molecule type" value="Genomic_DNA"/>
</dbReference>
<organism evidence="3 4">
    <name type="scientific">Rugamonas rivuli</name>
    <dbReference type="NCBI Taxonomy" id="2743358"/>
    <lineage>
        <taxon>Bacteria</taxon>
        <taxon>Pseudomonadati</taxon>
        <taxon>Pseudomonadota</taxon>
        <taxon>Betaproteobacteria</taxon>
        <taxon>Burkholderiales</taxon>
        <taxon>Oxalobacteraceae</taxon>
        <taxon>Telluria group</taxon>
        <taxon>Rugamonas</taxon>
    </lineage>
</organism>
<name>A0A843SCK0_9BURK</name>
<feature type="domain" description="S-Me-THD N-terminal" evidence="1">
    <location>
        <begin position="9"/>
        <end position="167"/>
    </location>
</feature>